<evidence type="ECO:0000313" key="1">
    <source>
        <dbReference type="EMBL" id="MPD04788.1"/>
    </source>
</evidence>
<organism evidence="1 2">
    <name type="scientific">Portunus trituberculatus</name>
    <name type="common">Swimming crab</name>
    <name type="synonym">Neptunus trituberculatus</name>
    <dbReference type="NCBI Taxonomy" id="210409"/>
    <lineage>
        <taxon>Eukaryota</taxon>
        <taxon>Metazoa</taxon>
        <taxon>Ecdysozoa</taxon>
        <taxon>Arthropoda</taxon>
        <taxon>Crustacea</taxon>
        <taxon>Multicrustacea</taxon>
        <taxon>Malacostraca</taxon>
        <taxon>Eumalacostraca</taxon>
        <taxon>Eucarida</taxon>
        <taxon>Decapoda</taxon>
        <taxon>Pleocyemata</taxon>
        <taxon>Brachyura</taxon>
        <taxon>Eubrachyura</taxon>
        <taxon>Portunoidea</taxon>
        <taxon>Portunidae</taxon>
        <taxon>Portuninae</taxon>
        <taxon>Portunus</taxon>
    </lineage>
</organism>
<dbReference type="AlphaFoldDB" id="A0A5B7KHQ2"/>
<name>A0A5B7KHQ2_PORTR</name>
<evidence type="ECO:0000313" key="2">
    <source>
        <dbReference type="Proteomes" id="UP000324222"/>
    </source>
</evidence>
<dbReference type="OrthoDB" id="5584001at2759"/>
<sequence length="108" mass="11482">MMAIGDHQLTSSVILGRLSWLAFIGMTRVLSGGQKRSGSNKGVDNQQGGYATNFGASLGGAGSRGIEGQLVACVFKALVSRFVKANRELKNPENMVRKQISLVLENSV</sequence>
<comment type="caution">
    <text evidence="1">The sequence shown here is derived from an EMBL/GenBank/DDBJ whole genome shotgun (WGS) entry which is preliminary data.</text>
</comment>
<dbReference type="EMBL" id="VSRR010142789">
    <property type="protein sequence ID" value="MPD04788.1"/>
    <property type="molecule type" value="Genomic_DNA"/>
</dbReference>
<reference evidence="1 2" key="1">
    <citation type="submission" date="2019-05" db="EMBL/GenBank/DDBJ databases">
        <title>Another draft genome of Portunus trituberculatus and its Hox gene families provides insights of decapod evolution.</title>
        <authorList>
            <person name="Jeong J.-H."/>
            <person name="Song I."/>
            <person name="Kim S."/>
            <person name="Choi T."/>
            <person name="Kim D."/>
            <person name="Ryu S."/>
            <person name="Kim W."/>
        </authorList>
    </citation>
    <scope>NUCLEOTIDE SEQUENCE [LARGE SCALE GENOMIC DNA]</scope>
    <source>
        <tissue evidence="1">Muscle</tissue>
    </source>
</reference>
<gene>
    <name evidence="1" type="primary">unc80_4</name>
    <name evidence="1" type="ORF">E2C01_100496</name>
</gene>
<keyword evidence="2" id="KW-1185">Reference proteome</keyword>
<proteinExistence type="predicted"/>
<protein>
    <submittedName>
        <fullName evidence="1">Protein unc-80</fullName>
    </submittedName>
</protein>
<dbReference type="Proteomes" id="UP000324222">
    <property type="component" value="Unassembled WGS sequence"/>
</dbReference>
<accession>A0A5B7KHQ2</accession>